<evidence type="ECO:0000256" key="2">
    <source>
        <dbReference type="ARBA" id="ARBA00004496"/>
    </source>
</evidence>
<comment type="cofactor">
    <cofactor evidence="1 6">
        <name>a divalent metal cation</name>
        <dbReference type="ChEBI" id="CHEBI:60240"/>
    </cofactor>
</comment>
<dbReference type="PANTHER" id="PTHR43213">
    <property type="entry name" value="BIFUNCTIONAL DTTP/UTP PYROPHOSPHATASE/METHYLTRANSFERASE PROTEIN-RELATED"/>
    <property type="match status" value="1"/>
</dbReference>
<dbReference type="HAMAP" id="MF_00528">
    <property type="entry name" value="Maf"/>
    <property type="match status" value="1"/>
</dbReference>
<evidence type="ECO:0000313" key="7">
    <source>
        <dbReference type="EMBL" id="MBO3793178.1"/>
    </source>
</evidence>
<dbReference type="SMR" id="A0A085C8I3"/>
<dbReference type="EMBL" id="CP125292">
    <property type="protein sequence ID" value="WHM22421.1"/>
    <property type="molecule type" value="Genomic_DNA"/>
</dbReference>
<dbReference type="GO" id="GO:0005737">
    <property type="term" value="C:cytoplasm"/>
    <property type="evidence" value="ECO:0007669"/>
    <property type="project" value="UniProtKB-SubCell"/>
</dbReference>
<dbReference type="EMBL" id="CP120576">
    <property type="protein sequence ID" value="WEY86390.1"/>
    <property type="molecule type" value="Genomic_DNA"/>
</dbReference>
<comment type="catalytic activity">
    <reaction evidence="6">
        <text>UTP + H2O = UMP + diphosphate + H(+)</text>
        <dbReference type="Rhea" id="RHEA:29395"/>
        <dbReference type="ChEBI" id="CHEBI:15377"/>
        <dbReference type="ChEBI" id="CHEBI:15378"/>
        <dbReference type="ChEBI" id="CHEBI:33019"/>
        <dbReference type="ChEBI" id="CHEBI:46398"/>
        <dbReference type="ChEBI" id="CHEBI:57865"/>
        <dbReference type="EC" id="3.6.1.9"/>
    </reaction>
</comment>
<evidence type="ECO:0000256" key="5">
    <source>
        <dbReference type="ARBA" id="ARBA00023080"/>
    </source>
</evidence>
<dbReference type="NCBIfam" id="TIGR00172">
    <property type="entry name" value="maf"/>
    <property type="match status" value="1"/>
</dbReference>
<keyword evidence="4 6" id="KW-0378">Hydrolase</keyword>
<dbReference type="PANTHER" id="PTHR43213:SF5">
    <property type="entry name" value="BIFUNCTIONAL DTTP_UTP PYROPHOSPHATASE_METHYLTRANSFERASE PROTEIN-RELATED"/>
    <property type="match status" value="1"/>
</dbReference>
<evidence type="ECO:0000256" key="1">
    <source>
        <dbReference type="ARBA" id="ARBA00001968"/>
    </source>
</evidence>
<feature type="site" description="Important for substrate specificity" evidence="6">
    <location>
        <position position="13"/>
    </location>
</feature>
<gene>
    <name evidence="7" type="primary">maf</name>
    <name evidence="7" type="ORF">J5227_02360</name>
    <name evidence="8" type="ORF">P5633_10060</name>
    <name evidence="9" type="ORF">QL281_04915</name>
</gene>
<feature type="site" description="Important for substrate specificity" evidence="6">
    <location>
        <position position="71"/>
    </location>
</feature>
<dbReference type="AlphaFoldDB" id="A0A085C8I3"/>
<protein>
    <recommendedName>
        <fullName evidence="6">dTTP/UTP pyrophosphatase</fullName>
        <shortName evidence="6">dTTPase/UTPase</shortName>
        <ecNumber evidence="6">3.6.1.9</ecNumber>
    </recommendedName>
    <alternativeName>
        <fullName evidence="6">Nucleoside triphosphate pyrophosphatase</fullName>
    </alternativeName>
    <alternativeName>
        <fullName evidence="6">Nucleotide pyrophosphatase</fullName>
        <shortName evidence="6">Nucleotide PPase</shortName>
    </alternativeName>
</protein>
<dbReference type="EMBL" id="JAGFPW010000001">
    <property type="protein sequence ID" value="MBO3793178.1"/>
    <property type="molecule type" value="Genomic_DNA"/>
</dbReference>
<sequence>MTKPLILASQSPRRKELLDLLQLPYSIIVSEVEEKLNRNFSPEENVQWLAKQKAKAVADLHPHAIVIGADTMVCLDGECLGKPQDQEEAASMLRRLSGRSHSVITAVSIQAENHSETFYDKTEVAFWSLSEEEIWTYIETKEPMDKAGAYGIQGRGALFVKKIDGDYYSVMGLPISKTMRALRHFDIRA</sequence>
<reference evidence="7" key="1">
    <citation type="submission" date="2021-03" db="EMBL/GenBank/DDBJ databases">
        <title>Isolation of Bacillus subtilis from fermented food sample.</title>
        <authorList>
            <person name="Lakshmanan V."/>
            <person name="Athira K."/>
            <person name="Rajagopal K."/>
        </authorList>
    </citation>
    <scope>NUCLEOTIDE SEQUENCE</scope>
    <source>
        <strain evidence="7">S1</strain>
    </source>
</reference>
<dbReference type="Gene3D" id="3.90.950.10">
    <property type="match status" value="1"/>
</dbReference>
<dbReference type="PIRSF" id="PIRSF006305">
    <property type="entry name" value="Maf"/>
    <property type="match status" value="1"/>
</dbReference>
<accession>A0A085C8I3</accession>
<evidence type="ECO:0000256" key="4">
    <source>
        <dbReference type="ARBA" id="ARBA00022801"/>
    </source>
</evidence>
<feature type="site" description="Important for substrate specificity" evidence="6">
    <location>
        <position position="153"/>
    </location>
</feature>
<dbReference type="Proteomes" id="UP001214898">
    <property type="component" value="Chromosome"/>
</dbReference>
<evidence type="ECO:0000313" key="8">
    <source>
        <dbReference type="EMBL" id="WEY86390.1"/>
    </source>
</evidence>
<dbReference type="Proteomes" id="UP000665181">
    <property type="component" value="Unassembled WGS sequence"/>
</dbReference>
<dbReference type="EC" id="3.6.1.9" evidence="6"/>
<feature type="active site" description="Proton acceptor" evidence="6">
    <location>
        <position position="70"/>
    </location>
</feature>
<keyword evidence="5 6" id="KW-0546">Nucleotide metabolism</keyword>
<keyword evidence="3 6" id="KW-0963">Cytoplasm</keyword>
<dbReference type="FunFam" id="3.90.950.10:FF:000005">
    <property type="entry name" value="7-methyl-GTP pyrophosphatase"/>
    <property type="match status" value="1"/>
</dbReference>
<comment type="caution">
    <text evidence="6">Lacks conserved residue(s) required for the propagation of feature annotation.</text>
</comment>
<evidence type="ECO:0000313" key="9">
    <source>
        <dbReference type="EMBL" id="WHM22421.1"/>
    </source>
</evidence>
<proteinExistence type="inferred from homology"/>
<evidence type="ECO:0000313" key="10">
    <source>
        <dbReference type="Proteomes" id="UP000665181"/>
    </source>
</evidence>
<dbReference type="GO" id="GO:0009117">
    <property type="term" value="P:nucleotide metabolic process"/>
    <property type="evidence" value="ECO:0007669"/>
    <property type="project" value="UniProtKB-KW"/>
</dbReference>
<dbReference type="SUPFAM" id="SSF52972">
    <property type="entry name" value="ITPase-like"/>
    <property type="match status" value="1"/>
</dbReference>
<dbReference type="InterPro" id="IPR029001">
    <property type="entry name" value="ITPase-like_fam"/>
</dbReference>
<dbReference type="GO" id="GO:0047429">
    <property type="term" value="F:nucleoside triphosphate diphosphatase activity"/>
    <property type="evidence" value="ECO:0007669"/>
    <property type="project" value="UniProtKB-EC"/>
</dbReference>
<dbReference type="Pfam" id="PF02545">
    <property type="entry name" value="Maf"/>
    <property type="match status" value="1"/>
</dbReference>
<dbReference type="RefSeq" id="WP_004398496.1">
    <property type="nucleotide sequence ID" value="NZ_AP024621.1"/>
</dbReference>
<comment type="catalytic activity">
    <reaction evidence="6">
        <text>dTTP + H2O = dTMP + diphosphate + H(+)</text>
        <dbReference type="Rhea" id="RHEA:28534"/>
        <dbReference type="ChEBI" id="CHEBI:15377"/>
        <dbReference type="ChEBI" id="CHEBI:15378"/>
        <dbReference type="ChEBI" id="CHEBI:33019"/>
        <dbReference type="ChEBI" id="CHEBI:37568"/>
        <dbReference type="ChEBI" id="CHEBI:63528"/>
        <dbReference type="EC" id="3.6.1.9"/>
    </reaction>
</comment>
<name>A0A085C8I3_BACIU</name>
<comment type="similarity">
    <text evidence="6">Belongs to the Maf family. YhdE subfamily.</text>
</comment>
<evidence type="ECO:0000256" key="6">
    <source>
        <dbReference type="HAMAP-Rule" id="MF_00528"/>
    </source>
</evidence>
<organism evidence="7 10">
    <name type="scientific">Bacillus subtilis</name>
    <dbReference type="NCBI Taxonomy" id="1423"/>
    <lineage>
        <taxon>Bacteria</taxon>
        <taxon>Bacillati</taxon>
        <taxon>Bacillota</taxon>
        <taxon>Bacilli</taxon>
        <taxon>Bacillales</taxon>
        <taxon>Bacillaceae</taxon>
        <taxon>Bacillus</taxon>
    </lineage>
</organism>
<reference evidence="8" key="2">
    <citation type="submission" date="2023-03" db="EMBL/GenBank/DDBJ databases">
        <title>Complete genome sequences of 52 Bacillus and Priestia strains isolated from West-African fermentations and 26 reference strains from the DSMZ collection.</title>
        <authorList>
            <person name="Wiedenbein E.S."/>
            <person name="Canoy T.S."/>
            <person name="Hui Y."/>
            <person name="Parkouda C."/>
            <person name="Dawende C."/>
            <person name="Ametefe E."/>
            <person name="Jespersen L."/>
            <person name="Nielsen D.S."/>
        </authorList>
    </citation>
    <scope>NUCLEOTIDE SEQUENCE</scope>
    <source>
        <strain evidence="8">PRO56</strain>
    </source>
</reference>
<dbReference type="Proteomes" id="UP001229422">
    <property type="component" value="Chromosome"/>
</dbReference>
<dbReference type="InterPro" id="IPR003697">
    <property type="entry name" value="Maf-like"/>
</dbReference>
<reference evidence="9" key="3">
    <citation type="submission" date="2023-05" db="EMBL/GenBank/DDBJ databases">
        <title>Complete genome sequence of Bacillus subtilis SRCM117797 isolated from Soybean paste.</title>
        <authorList>
            <person name="Abraha H.B."/>
            <person name="Kim K.-P."/>
            <person name="Ryu M.-S."/>
            <person name="Jeong D.-Y."/>
        </authorList>
    </citation>
    <scope>NUCLEOTIDE SEQUENCE</scope>
    <source>
        <strain evidence="9">SRCM117797</strain>
    </source>
</reference>
<evidence type="ECO:0000256" key="3">
    <source>
        <dbReference type="ARBA" id="ARBA00022490"/>
    </source>
</evidence>
<comment type="subcellular location">
    <subcellularLocation>
        <location evidence="2 6">Cytoplasm</location>
    </subcellularLocation>
</comment>
<dbReference type="CDD" id="cd00555">
    <property type="entry name" value="Maf"/>
    <property type="match status" value="1"/>
</dbReference>
<comment type="function">
    <text evidence="6">Nucleoside triphosphate pyrophosphatase that hydrolyzes dTTP and UTP. May have a dual role in cell division arrest and in preventing the incorporation of modified nucleotides into cellular nucleic acids.</text>
</comment>